<keyword evidence="2" id="KW-1185">Reference proteome</keyword>
<dbReference type="SMART" id="SM00347">
    <property type="entry name" value="HTH_MARR"/>
    <property type="match status" value="1"/>
</dbReference>
<dbReference type="PANTHER" id="PTHR33164:SF43">
    <property type="entry name" value="HTH-TYPE TRANSCRIPTIONAL REPRESSOR YETL"/>
    <property type="match status" value="1"/>
</dbReference>
<accession>A0A402CSH0</accession>
<dbReference type="AlphaFoldDB" id="A0A402CSH0"/>
<gene>
    <name evidence="1" type="ORF">CCAX7_31460</name>
</gene>
<dbReference type="PROSITE" id="PS50995">
    <property type="entry name" value="HTH_MARR_2"/>
    <property type="match status" value="1"/>
</dbReference>
<dbReference type="InterPro" id="IPR036388">
    <property type="entry name" value="WH-like_DNA-bd_sf"/>
</dbReference>
<dbReference type="PANTHER" id="PTHR33164">
    <property type="entry name" value="TRANSCRIPTIONAL REGULATOR, MARR FAMILY"/>
    <property type="match status" value="1"/>
</dbReference>
<dbReference type="GO" id="GO:0003700">
    <property type="term" value="F:DNA-binding transcription factor activity"/>
    <property type="evidence" value="ECO:0007669"/>
    <property type="project" value="InterPro"/>
</dbReference>
<dbReference type="RefSeq" id="WP_119320334.1">
    <property type="nucleotide sequence ID" value="NZ_AP025739.1"/>
</dbReference>
<protein>
    <submittedName>
        <fullName evidence="1">MarR family transcriptional regulator</fullName>
    </submittedName>
</protein>
<reference evidence="1 2" key="1">
    <citation type="journal article" date="2019" name="Int. J. Syst. Evol. Microbiol.">
        <title>Capsulimonas corticalis gen. nov., sp. nov., an aerobic capsulated bacterium, of a novel bacterial order, Capsulimonadales ord. nov., of the class Armatimonadia of the phylum Armatimonadetes.</title>
        <authorList>
            <person name="Li J."/>
            <person name="Kudo C."/>
            <person name="Tonouchi A."/>
        </authorList>
    </citation>
    <scope>NUCLEOTIDE SEQUENCE [LARGE SCALE GENOMIC DNA]</scope>
    <source>
        <strain evidence="1 2">AX-7</strain>
    </source>
</reference>
<dbReference type="SUPFAM" id="SSF46785">
    <property type="entry name" value="Winged helix' DNA-binding domain"/>
    <property type="match status" value="1"/>
</dbReference>
<dbReference type="Gene3D" id="1.10.10.10">
    <property type="entry name" value="Winged helix-like DNA-binding domain superfamily/Winged helix DNA-binding domain"/>
    <property type="match status" value="1"/>
</dbReference>
<evidence type="ECO:0000313" key="2">
    <source>
        <dbReference type="Proteomes" id="UP000287394"/>
    </source>
</evidence>
<dbReference type="PRINTS" id="PR00598">
    <property type="entry name" value="HTHMARR"/>
</dbReference>
<dbReference type="InterPro" id="IPR039422">
    <property type="entry name" value="MarR/SlyA-like"/>
</dbReference>
<organism evidence="1 2">
    <name type="scientific">Capsulimonas corticalis</name>
    <dbReference type="NCBI Taxonomy" id="2219043"/>
    <lineage>
        <taxon>Bacteria</taxon>
        <taxon>Bacillati</taxon>
        <taxon>Armatimonadota</taxon>
        <taxon>Armatimonadia</taxon>
        <taxon>Capsulimonadales</taxon>
        <taxon>Capsulimonadaceae</taxon>
        <taxon>Capsulimonas</taxon>
    </lineage>
</organism>
<dbReference type="OrthoDB" id="4462574at2"/>
<evidence type="ECO:0000313" key="1">
    <source>
        <dbReference type="EMBL" id="BDI31095.1"/>
    </source>
</evidence>
<dbReference type="InterPro" id="IPR036390">
    <property type="entry name" value="WH_DNA-bd_sf"/>
</dbReference>
<name>A0A402CSH0_9BACT</name>
<dbReference type="Pfam" id="PF12802">
    <property type="entry name" value="MarR_2"/>
    <property type="match status" value="1"/>
</dbReference>
<dbReference type="EMBL" id="AP025739">
    <property type="protein sequence ID" value="BDI31095.1"/>
    <property type="molecule type" value="Genomic_DNA"/>
</dbReference>
<dbReference type="KEGG" id="ccot:CCAX7_31460"/>
<dbReference type="GO" id="GO:0006950">
    <property type="term" value="P:response to stress"/>
    <property type="evidence" value="ECO:0007669"/>
    <property type="project" value="TreeGrafter"/>
</dbReference>
<sequence length="173" mass="18711">MKKDREQQLSDADGAAFQEQSTAFLLTQVGTQVGIRFGERLFPHGLTPPQVGILLILAREDGVNQRSLADRLGVVPSRLVVLVDELERAGLIARGANAPDRRSHSITLTAAGRAMTETLDTLVIEHDAALLAALSPEEKSQLRTLLGKIAAQEGLSPGVHPGYRFMGRRAKEL</sequence>
<dbReference type="Proteomes" id="UP000287394">
    <property type="component" value="Chromosome"/>
</dbReference>
<dbReference type="InterPro" id="IPR000835">
    <property type="entry name" value="HTH_MarR-typ"/>
</dbReference>
<proteinExistence type="predicted"/>